<dbReference type="Proteomes" id="UP001378592">
    <property type="component" value="Unassembled WGS sequence"/>
</dbReference>
<name>A0AAN9V4A9_9ORTH</name>
<evidence type="ECO:0000256" key="1">
    <source>
        <dbReference type="ARBA" id="ARBA00007692"/>
    </source>
</evidence>
<dbReference type="InterPro" id="IPR038538">
    <property type="entry name" value="MTERF_sf"/>
</dbReference>
<dbReference type="GO" id="GO:0003676">
    <property type="term" value="F:nucleic acid binding"/>
    <property type="evidence" value="ECO:0007669"/>
    <property type="project" value="InterPro"/>
</dbReference>
<proteinExistence type="inferred from homology"/>
<dbReference type="PANTHER" id="PTHR15437">
    <property type="entry name" value="TRANSCRIPTION TERMINATION FACTOR, MITOCHONDRIAL"/>
    <property type="match status" value="1"/>
</dbReference>
<dbReference type="InterPro" id="IPR003690">
    <property type="entry name" value="MTERF"/>
</dbReference>
<gene>
    <name evidence="3" type="ORF">R5R35_002951</name>
</gene>
<dbReference type="GO" id="GO:0005759">
    <property type="term" value="C:mitochondrial matrix"/>
    <property type="evidence" value="ECO:0007669"/>
    <property type="project" value="TreeGrafter"/>
</dbReference>
<evidence type="ECO:0000313" key="4">
    <source>
        <dbReference type="Proteomes" id="UP001378592"/>
    </source>
</evidence>
<organism evidence="3 4">
    <name type="scientific">Gryllus longicercus</name>
    <dbReference type="NCBI Taxonomy" id="2509291"/>
    <lineage>
        <taxon>Eukaryota</taxon>
        <taxon>Metazoa</taxon>
        <taxon>Ecdysozoa</taxon>
        <taxon>Arthropoda</taxon>
        <taxon>Hexapoda</taxon>
        <taxon>Insecta</taxon>
        <taxon>Pterygota</taxon>
        <taxon>Neoptera</taxon>
        <taxon>Polyneoptera</taxon>
        <taxon>Orthoptera</taxon>
        <taxon>Ensifera</taxon>
        <taxon>Gryllidea</taxon>
        <taxon>Grylloidea</taxon>
        <taxon>Gryllidae</taxon>
        <taxon>Gryllinae</taxon>
        <taxon>Gryllus</taxon>
    </lineage>
</organism>
<evidence type="ECO:0000313" key="3">
    <source>
        <dbReference type="EMBL" id="KAK7790170.1"/>
    </source>
</evidence>
<sequence length="150" mass="17646">MKRRLAEAQERGIGSLKPWSLRCSESTFQRTIERRVKAREFLGDHKSVKDYLATRLQCDEKILTHIFRKIPQMKHITVLKVKELLDFLYDVGYSPEEVCCTPRILTRSLRTVKARVVELELLGITHPNLLVLCKTTKEYQDLIRKLKHNQ</sequence>
<dbReference type="SMART" id="SM00733">
    <property type="entry name" value="Mterf"/>
    <property type="match status" value="2"/>
</dbReference>
<reference evidence="3 4" key="1">
    <citation type="submission" date="2024-03" db="EMBL/GenBank/DDBJ databases">
        <title>The genome assembly and annotation of the cricket Gryllus longicercus Weissman &amp; Gray.</title>
        <authorList>
            <person name="Szrajer S."/>
            <person name="Gray D."/>
            <person name="Ylla G."/>
        </authorList>
    </citation>
    <scope>NUCLEOTIDE SEQUENCE [LARGE SCALE GENOMIC DNA]</scope>
    <source>
        <strain evidence="3">DAG 2021-001</strain>
        <tissue evidence="3">Whole body minus gut</tissue>
    </source>
</reference>
<keyword evidence="2" id="KW-0809">Transit peptide</keyword>
<dbReference type="GO" id="GO:0006393">
    <property type="term" value="P:termination of mitochondrial transcription"/>
    <property type="evidence" value="ECO:0007669"/>
    <property type="project" value="TreeGrafter"/>
</dbReference>
<accession>A0AAN9V4A9</accession>
<dbReference type="PANTHER" id="PTHR15437:SF6">
    <property type="entry name" value="TRANSCRIPTION TERMINATION FACTOR, MITOCHONDRIAL"/>
    <property type="match status" value="1"/>
</dbReference>
<dbReference type="Gene3D" id="1.25.70.10">
    <property type="entry name" value="Transcription termination factor 3, mitochondrial"/>
    <property type="match status" value="1"/>
</dbReference>
<evidence type="ECO:0000256" key="2">
    <source>
        <dbReference type="ARBA" id="ARBA00022946"/>
    </source>
</evidence>
<protein>
    <submittedName>
        <fullName evidence="3">Uncharacterized protein</fullName>
    </submittedName>
</protein>
<dbReference type="EMBL" id="JAZDUA010000656">
    <property type="protein sequence ID" value="KAK7790170.1"/>
    <property type="molecule type" value="Genomic_DNA"/>
</dbReference>
<keyword evidence="4" id="KW-1185">Reference proteome</keyword>
<dbReference type="AlphaFoldDB" id="A0AAN9V4A9"/>
<comment type="caution">
    <text evidence="3">The sequence shown here is derived from an EMBL/GenBank/DDBJ whole genome shotgun (WGS) entry which is preliminary data.</text>
</comment>
<comment type="similarity">
    <text evidence="1">Belongs to the mTERF family.</text>
</comment>